<keyword evidence="5 13" id="KW-0812">Transmembrane</keyword>
<keyword evidence="4" id="KW-0633">Potassium transport</keyword>
<keyword evidence="8 13" id="KW-1133">Transmembrane helix</keyword>
<dbReference type="Proteomes" id="UP001595987">
    <property type="component" value="Unassembled WGS sequence"/>
</dbReference>
<reference evidence="15" key="1">
    <citation type="journal article" date="2019" name="Int. J. Syst. Evol. Microbiol.">
        <title>The Global Catalogue of Microorganisms (GCM) 10K type strain sequencing project: providing services to taxonomists for standard genome sequencing and annotation.</title>
        <authorList>
            <consortium name="The Broad Institute Genomics Platform"/>
            <consortium name="The Broad Institute Genome Sequencing Center for Infectious Disease"/>
            <person name="Wu L."/>
            <person name="Ma J."/>
        </authorList>
    </citation>
    <scope>NUCLEOTIDE SEQUENCE [LARGE SCALE GENOMIC DNA]</scope>
    <source>
        <strain evidence="15">CCUG 63287</strain>
    </source>
</reference>
<feature type="transmembrane region" description="Helical" evidence="13">
    <location>
        <begin position="33"/>
        <end position="54"/>
    </location>
</feature>
<dbReference type="RefSeq" id="WP_213535175.1">
    <property type="nucleotide sequence ID" value="NZ_BOVQ01000004.1"/>
</dbReference>
<evidence type="ECO:0000256" key="12">
    <source>
        <dbReference type="ARBA" id="ARBA00034430"/>
    </source>
</evidence>
<dbReference type="Pfam" id="PF06736">
    <property type="entry name" value="TMEM175"/>
    <property type="match status" value="1"/>
</dbReference>
<accession>A0ABV9JD93</accession>
<keyword evidence="10 13" id="KW-0472">Membrane</keyword>
<dbReference type="InterPro" id="IPR010617">
    <property type="entry name" value="TMEM175-like"/>
</dbReference>
<organism evidence="14 15">
    <name type="scientific">Lactococcus nasutitermitis</name>
    <dbReference type="NCBI Taxonomy" id="1652957"/>
    <lineage>
        <taxon>Bacteria</taxon>
        <taxon>Bacillati</taxon>
        <taxon>Bacillota</taxon>
        <taxon>Bacilli</taxon>
        <taxon>Lactobacillales</taxon>
        <taxon>Streptococcaceae</taxon>
        <taxon>Lactococcus</taxon>
    </lineage>
</organism>
<keyword evidence="15" id="KW-1185">Reference proteome</keyword>
<feature type="transmembrane region" description="Helical" evidence="13">
    <location>
        <begin position="74"/>
        <end position="94"/>
    </location>
</feature>
<keyword evidence="7" id="KW-0630">Potassium</keyword>
<evidence type="ECO:0000256" key="8">
    <source>
        <dbReference type="ARBA" id="ARBA00022989"/>
    </source>
</evidence>
<evidence type="ECO:0000256" key="3">
    <source>
        <dbReference type="ARBA" id="ARBA00022448"/>
    </source>
</evidence>
<comment type="caution">
    <text evidence="14">The sequence shown here is derived from an EMBL/GenBank/DDBJ whole genome shotgun (WGS) entry which is preliminary data.</text>
</comment>
<sequence>MNKERFLAFTDAIIAIIATIMVLDLPRPTNESAAALSTLGIPIFAYFLSFLMIWNVWYNHHALFKEVKIINARIYWLTGLWILVMSLFPLITGYVGRYPNARIPELLYLIVLTVWAITFNLTEIELIRENPHIVNTMRPYGGSYRIVTFAMLVSGYIVIWFWPAYILVTVLFLSVMAIFMQLRHRGQQK</sequence>
<feature type="transmembrane region" description="Helical" evidence="13">
    <location>
        <begin position="146"/>
        <end position="179"/>
    </location>
</feature>
<dbReference type="EMBL" id="JBHSGD010000005">
    <property type="protein sequence ID" value="MFC4652267.1"/>
    <property type="molecule type" value="Genomic_DNA"/>
</dbReference>
<evidence type="ECO:0000256" key="4">
    <source>
        <dbReference type="ARBA" id="ARBA00022538"/>
    </source>
</evidence>
<gene>
    <name evidence="14" type="ORF">ACFO26_05035</name>
</gene>
<evidence type="ECO:0000256" key="10">
    <source>
        <dbReference type="ARBA" id="ARBA00023136"/>
    </source>
</evidence>
<evidence type="ECO:0000313" key="14">
    <source>
        <dbReference type="EMBL" id="MFC4652267.1"/>
    </source>
</evidence>
<comment type="catalytic activity">
    <reaction evidence="12">
        <text>K(+)(in) = K(+)(out)</text>
        <dbReference type="Rhea" id="RHEA:29463"/>
        <dbReference type="ChEBI" id="CHEBI:29103"/>
    </reaction>
</comment>
<feature type="transmembrane region" description="Helical" evidence="13">
    <location>
        <begin position="106"/>
        <end position="126"/>
    </location>
</feature>
<evidence type="ECO:0000256" key="5">
    <source>
        <dbReference type="ARBA" id="ARBA00022692"/>
    </source>
</evidence>
<comment type="subcellular location">
    <subcellularLocation>
        <location evidence="1">Membrane</location>
        <topology evidence="1">Multi-pass membrane protein</topology>
    </subcellularLocation>
</comment>
<evidence type="ECO:0000256" key="9">
    <source>
        <dbReference type="ARBA" id="ARBA00023065"/>
    </source>
</evidence>
<protein>
    <submittedName>
        <fullName evidence="14">TMEM175 family protein</fullName>
    </submittedName>
</protein>
<keyword evidence="11" id="KW-0407">Ion channel</keyword>
<evidence type="ECO:0000256" key="13">
    <source>
        <dbReference type="SAM" id="Phobius"/>
    </source>
</evidence>
<keyword evidence="9" id="KW-0406">Ion transport</keyword>
<evidence type="ECO:0000256" key="1">
    <source>
        <dbReference type="ARBA" id="ARBA00004141"/>
    </source>
</evidence>
<evidence type="ECO:0000313" key="15">
    <source>
        <dbReference type="Proteomes" id="UP001595987"/>
    </source>
</evidence>
<evidence type="ECO:0000256" key="2">
    <source>
        <dbReference type="ARBA" id="ARBA00006920"/>
    </source>
</evidence>
<name>A0ABV9JD93_9LACT</name>
<dbReference type="PANTHER" id="PTHR31462:SF5">
    <property type="entry name" value="ENDOSOMAL_LYSOSOMAL PROTON CHANNEL TMEM175"/>
    <property type="match status" value="1"/>
</dbReference>
<keyword evidence="3" id="KW-0813">Transport</keyword>
<feature type="transmembrane region" description="Helical" evidence="13">
    <location>
        <begin position="6"/>
        <end position="26"/>
    </location>
</feature>
<proteinExistence type="inferred from homology"/>
<dbReference type="PANTHER" id="PTHR31462">
    <property type="entry name" value="ENDOSOMAL/LYSOSOMAL POTASSIUM CHANNEL TMEM175"/>
    <property type="match status" value="1"/>
</dbReference>
<comment type="similarity">
    <text evidence="2">Belongs to the TMEM175 family.</text>
</comment>
<evidence type="ECO:0000256" key="7">
    <source>
        <dbReference type="ARBA" id="ARBA00022958"/>
    </source>
</evidence>
<evidence type="ECO:0000256" key="11">
    <source>
        <dbReference type="ARBA" id="ARBA00023303"/>
    </source>
</evidence>
<evidence type="ECO:0000256" key="6">
    <source>
        <dbReference type="ARBA" id="ARBA00022826"/>
    </source>
</evidence>
<keyword evidence="6" id="KW-0631">Potassium channel</keyword>